<gene>
    <name evidence="1" type="ORF">LMG29739_01646</name>
</gene>
<accession>A0A6J5DHU0</accession>
<dbReference type="RefSeq" id="WP_175110381.1">
    <property type="nucleotide sequence ID" value="NZ_CADIKF010000009.1"/>
</dbReference>
<keyword evidence="2" id="KW-1185">Reference proteome</keyword>
<dbReference type="Proteomes" id="UP000494329">
    <property type="component" value="Unassembled WGS sequence"/>
</dbReference>
<dbReference type="EMBL" id="CADIKF010000009">
    <property type="protein sequence ID" value="CAB3753027.1"/>
    <property type="molecule type" value="Genomic_DNA"/>
</dbReference>
<protein>
    <submittedName>
        <fullName evidence="1">Uncharacterized protein</fullName>
    </submittedName>
</protein>
<dbReference type="AlphaFoldDB" id="A0A6J5DHU0"/>
<evidence type="ECO:0000313" key="2">
    <source>
        <dbReference type="Proteomes" id="UP000494329"/>
    </source>
</evidence>
<evidence type="ECO:0000313" key="1">
    <source>
        <dbReference type="EMBL" id="CAB3753027.1"/>
    </source>
</evidence>
<organism evidence="1 2">
    <name type="scientific">Paraburkholderia solisilvae</name>
    <dbReference type="NCBI Taxonomy" id="624376"/>
    <lineage>
        <taxon>Bacteria</taxon>
        <taxon>Pseudomonadati</taxon>
        <taxon>Pseudomonadota</taxon>
        <taxon>Betaproteobacteria</taxon>
        <taxon>Burkholderiales</taxon>
        <taxon>Burkholderiaceae</taxon>
        <taxon>Paraburkholderia</taxon>
    </lineage>
</organism>
<name>A0A6J5DHU0_9BURK</name>
<proteinExistence type="predicted"/>
<sequence>MSGDLNGLVAEGLATMEADATLLESAGHTKLAQRMRRDIASLRKRVDAQNGRRASFDESARGMLREMVDDIERRLAE</sequence>
<reference evidence="1 2" key="1">
    <citation type="submission" date="2020-04" db="EMBL/GenBank/DDBJ databases">
        <authorList>
            <person name="De Canck E."/>
        </authorList>
    </citation>
    <scope>NUCLEOTIDE SEQUENCE [LARGE SCALE GENOMIC DNA]</scope>
    <source>
        <strain evidence="1 2">LMG 29739</strain>
    </source>
</reference>